<keyword evidence="1" id="KW-0805">Transcription regulation</keyword>
<dbReference type="InterPro" id="IPR016032">
    <property type="entry name" value="Sig_transdc_resp-reg_C-effctor"/>
</dbReference>
<dbReference type="Gene3D" id="1.10.10.10">
    <property type="entry name" value="Winged helix-like DNA-binding domain superfamily/Winged helix DNA-binding domain"/>
    <property type="match status" value="1"/>
</dbReference>
<dbReference type="InterPro" id="IPR036693">
    <property type="entry name" value="TF_LuxR_autoind-bd_dom_sf"/>
</dbReference>
<dbReference type="SUPFAM" id="SSF75516">
    <property type="entry name" value="Pheromone-binding domain of LuxR-like quorum-sensing transcription factors"/>
    <property type="match status" value="1"/>
</dbReference>
<comment type="caution">
    <text evidence="5">The sequence shown here is derived from an EMBL/GenBank/DDBJ whole genome shotgun (WGS) entry which is preliminary data.</text>
</comment>
<reference evidence="5 6" key="1">
    <citation type="journal article" date="2002" name="Int. J. Syst. Evol. Microbiol.">
        <title>Sphingopyxis witflariensis sp. nov., isolated from activated sludge.</title>
        <authorList>
            <person name="Kampfer P."/>
            <person name="Witzenberger R."/>
            <person name="Denner E.B."/>
            <person name="Busse H.J."/>
            <person name="Neef A."/>
        </authorList>
    </citation>
    <scope>NUCLEOTIDE SEQUENCE [LARGE SCALE GENOMIC DNA]</scope>
    <source>
        <strain evidence="5 6">DSM 14551</strain>
    </source>
</reference>
<dbReference type="EMBL" id="NISJ01000015">
    <property type="protein sequence ID" value="OWQ91709.1"/>
    <property type="molecule type" value="Genomic_DNA"/>
</dbReference>
<evidence type="ECO:0000256" key="2">
    <source>
        <dbReference type="ARBA" id="ARBA00023125"/>
    </source>
</evidence>
<dbReference type="CDD" id="cd06170">
    <property type="entry name" value="LuxR_C_like"/>
    <property type="match status" value="1"/>
</dbReference>
<accession>A0A246JGH4</accession>
<gene>
    <name evidence="5" type="ORF">CDQ91_19070</name>
</gene>
<dbReference type="InterPro" id="IPR000792">
    <property type="entry name" value="Tscrpt_reg_LuxR_C"/>
</dbReference>
<evidence type="ECO:0000313" key="6">
    <source>
        <dbReference type="Proteomes" id="UP000197097"/>
    </source>
</evidence>
<dbReference type="Pfam" id="PF03472">
    <property type="entry name" value="Autoind_bind"/>
    <property type="match status" value="1"/>
</dbReference>
<feature type="domain" description="HTH luxR-type" evidence="4">
    <location>
        <begin position="138"/>
        <end position="203"/>
    </location>
</feature>
<dbReference type="InterPro" id="IPR005143">
    <property type="entry name" value="TF_LuxR_autoind-bd_dom"/>
</dbReference>
<dbReference type="Proteomes" id="UP000197097">
    <property type="component" value="Unassembled WGS sequence"/>
</dbReference>
<keyword evidence="6" id="KW-1185">Reference proteome</keyword>
<evidence type="ECO:0000259" key="4">
    <source>
        <dbReference type="PROSITE" id="PS50043"/>
    </source>
</evidence>
<dbReference type="OrthoDB" id="3170288at2"/>
<evidence type="ECO:0000256" key="3">
    <source>
        <dbReference type="ARBA" id="ARBA00023163"/>
    </source>
</evidence>
<dbReference type="InterPro" id="IPR036388">
    <property type="entry name" value="WH-like_DNA-bd_sf"/>
</dbReference>
<dbReference type="SUPFAM" id="SSF46894">
    <property type="entry name" value="C-terminal effector domain of the bipartite response regulators"/>
    <property type="match status" value="1"/>
</dbReference>
<dbReference type="Gene3D" id="3.30.450.80">
    <property type="entry name" value="Transcription factor LuxR-like, autoinducer-binding domain"/>
    <property type="match status" value="1"/>
</dbReference>
<dbReference type="AlphaFoldDB" id="A0A246JGH4"/>
<name>A0A246JGH4_9SPHN</name>
<dbReference type="GO" id="GO:0006355">
    <property type="term" value="P:regulation of DNA-templated transcription"/>
    <property type="evidence" value="ECO:0007669"/>
    <property type="project" value="InterPro"/>
</dbReference>
<evidence type="ECO:0000313" key="5">
    <source>
        <dbReference type="EMBL" id="OWQ91709.1"/>
    </source>
</evidence>
<sequence length="221" mass="24420">MGFDHFALAYDRRGDAETGSLLVHNYPDAWASVFIGFDLSANDPIRRAGERSLTGFQWCDVDQFIPLSRGDRQLLMVARENGIGDGFTVPRHLPGEATGSCTFVVNPKGSVPTDMLHSAEILGAVALARARQLVGTLPYRKRAVLTKRQRECVLWSARGKTAGETAGILGISTETVVRHLKIARDRYAVHSGQLLILCALFDGLIGFSDIYDWWRPHERAP</sequence>
<dbReference type="SMART" id="SM00421">
    <property type="entry name" value="HTH_LUXR"/>
    <property type="match status" value="1"/>
</dbReference>
<dbReference type="PROSITE" id="PS50043">
    <property type="entry name" value="HTH_LUXR_2"/>
    <property type="match status" value="1"/>
</dbReference>
<protein>
    <submittedName>
        <fullName evidence="5">LuxR family transcriptional regulator</fullName>
    </submittedName>
</protein>
<proteinExistence type="predicted"/>
<keyword evidence="3" id="KW-0804">Transcription</keyword>
<dbReference type="GO" id="GO:0003677">
    <property type="term" value="F:DNA binding"/>
    <property type="evidence" value="ECO:0007669"/>
    <property type="project" value="UniProtKB-KW"/>
</dbReference>
<organism evidence="5 6">
    <name type="scientific">Sphingopyxis witflariensis</name>
    <dbReference type="NCBI Taxonomy" id="173675"/>
    <lineage>
        <taxon>Bacteria</taxon>
        <taxon>Pseudomonadati</taxon>
        <taxon>Pseudomonadota</taxon>
        <taxon>Alphaproteobacteria</taxon>
        <taxon>Sphingomonadales</taxon>
        <taxon>Sphingomonadaceae</taxon>
        <taxon>Sphingopyxis</taxon>
    </lineage>
</organism>
<evidence type="ECO:0000256" key="1">
    <source>
        <dbReference type="ARBA" id="ARBA00023015"/>
    </source>
</evidence>
<dbReference type="Pfam" id="PF00196">
    <property type="entry name" value="GerE"/>
    <property type="match status" value="1"/>
</dbReference>
<keyword evidence="2" id="KW-0238">DNA-binding</keyword>